<dbReference type="AlphaFoldDB" id="A0AAW1HSW7"/>
<sequence>NSITVDNRCDTPSNIIECSEDMLQLDRNQPEPSKYTPPEHVKDLLLLSASQSSAVALPPEETSRIQKRKAEQKKLQSFMDETFDMSDEDLADPLADNSEDEYVPSENESERSDDDDTPVRKMQKTEHLPTTSTKISNLYSDTIEAVVADYGDISSPEDYSEDEAAPGDPLKSRLE</sequence>
<feature type="region of interest" description="Disordered" evidence="1">
    <location>
        <begin position="153"/>
        <end position="175"/>
    </location>
</feature>
<evidence type="ECO:0000256" key="1">
    <source>
        <dbReference type="SAM" id="MobiDB-lite"/>
    </source>
</evidence>
<evidence type="ECO:0000313" key="2">
    <source>
        <dbReference type="EMBL" id="KAK9679345.1"/>
    </source>
</evidence>
<dbReference type="Proteomes" id="UP001458880">
    <property type="component" value="Unassembled WGS sequence"/>
</dbReference>
<protein>
    <submittedName>
        <fullName evidence="2">Uncharacterized protein</fullName>
    </submittedName>
</protein>
<comment type="caution">
    <text evidence="2">The sequence shown here is derived from an EMBL/GenBank/DDBJ whole genome shotgun (WGS) entry which is preliminary data.</text>
</comment>
<feature type="non-terminal residue" evidence="2">
    <location>
        <position position="1"/>
    </location>
</feature>
<reference evidence="2 3" key="1">
    <citation type="journal article" date="2024" name="BMC Genomics">
        <title>De novo assembly and annotation of Popillia japonica's genome with initial clues to its potential as an invasive pest.</title>
        <authorList>
            <person name="Cucini C."/>
            <person name="Boschi S."/>
            <person name="Funari R."/>
            <person name="Cardaioli E."/>
            <person name="Iannotti N."/>
            <person name="Marturano G."/>
            <person name="Paoli F."/>
            <person name="Bruttini M."/>
            <person name="Carapelli A."/>
            <person name="Frati F."/>
            <person name="Nardi F."/>
        </authorList>
    </citation>
    <scope>NUCLEOTIDE SEQUENCE [LARGE SCALE GENOMIC DNA]</scope>
    <source>
        <strain evidence="2">DMR45628</strain>
    </source>
</reference>
<organism evidence="2 3">
    <name type="scientific">Popillia japonica</name>
    <name type="common">Japanese beetle</name>
    <dbReference type="NCBI Taxonomy" id="7064"/>
    <lineage>
        <taxon>Eukaryota</taxon>
        <taxon>Metazoa</taxon>
        <taxon>Ecdysozoa</taxon>
        <taxon>Arthropoda</taxon>
        <taxon>Hexapoda</taxon>
        <taxon>Insecta</taxon>
        <taxon>Pterygota</taxon>
        <taxon>Neoptera</taxon>
        <taxon>Endopterygota</taxon>
        <taxon>Coleoptera</taxon>
        <taxon>Polyphaga</taxon>
        <taxon>Scarabaeiformia</taxon>
        <taxon>Scarabaeidae</taxon>
        <taxon>Rutelinae</taxon>
        <taxon>Popillia</taxon>
    </lineage>
</organism>
<dbReference type="EMBL" id="JASPKY010001040">
    <property type="protein sequence ID" value="KAK9679345.1"/>
    <property type="molecule type" value="Genomic_DNA"/>
</dbReference>
<feature type="region of interest" description="Disordered" evidence="1">
    <location>
        <begin position="53"/>
        <end position="139"/>
    </location>
</feature>
<proteinExistence type="predicted"/>
<gene>
    <name evidence="2" type="ORF">QE152_g40100</name>
</gene>
<feature type="compositionally biased region" description="Basic and acidic residues" evidence="1">
    <location>
        <begin position="61"/>
        <end position="74"/>
    </location>
</feature>
<feature type="compositionally biased region" description="Acidic residues" evidence="1">
    <location>
        <begin position="81"/>
        <end position="103"/>
    </location>
</feature>
<keyword evidence="3" id="KW-1185">Reference proteome</keyword>
<evidence type="ECO:0000313" key="3">
    <source>
        <dbReference type="Proteomes" id="UP001458880"/>
    </source>
</evidence>
<feature type="compositionally biased region" description="Basic and acidic residues" evidence="1">
    <location>
        <begin position="117"/>
        <end position="127"/>
    </location>
</feature>
<feature type="compositionally biased region" description="Polar residues" evidence="1">
    <location>
        <begin position="128"/>
        <end position="139"/>
    </location>
</feature>
<name>A0AAW1HSW7_POPJA</name>
<accession>A0AAW1HSW7</accession>